<comment type="similarity">
    <text evidence="5 14 16">Belongs to the RNase HII family.</text>
</comment>
<dbReference type="InterPro" id="IPR036397">
    <property type="entry name" value="RNaseH_sf"/>
</dbReference>
<dbReference type="PROSITE" id="PS51975">
    <property type="entry name" value="RNASE_H_2"/>
    <property type="match status" value="1"/>
</dbReference>
<evidence type="ECO:0000256" key="4">
    <source>
        <dbReference type="ARBA" id="ARBA00004496"/>
    </source>
</evidence>
<dbReference type="InterPro" id="IPR022898">
    <property type="entry name" value="RNase_HII"/>
</dbReference>
<dbReference type="InterPro" id="IPR012337">
    <property type="entry name" value="RNaseH-like_sf"/>
</dbReference>
<evidence type="ECO:0000313" key="19">
    <source>
        <dbReference type="Proteomes" id="UP000239010"/>
    </source>
</evidence>
<dbReference type="Gene3D" id="3.30.420.10">
    <property type="entry name" value="Ribonuclease H-like superfamily/Ribonuclease H"/>
    <property type="match status" value="1"/>
</dbReference>
<dbReference type="AlphaFoldDB" id="A0A8E2UAL2"/>
<evidence type="ECO:0000256" key="7">
    <source>
        <dbReference type="ARBA" id="ARBA00019179"/>
    </source>
</evidence>
<evidence type="ECO:0000256" key="15">
    <source>
        <dbReference type="PROSITE-ProRule" id="PRU01319"/>
    </source>
</evidence>
<feature type="binding site" evidence="14 15">
    <location>
        <position position="118"/>
    </location>
    <ligand>
        <name>a divalent metal cation</name>
        <dbReference type="ChEBI" id="CHEBI:60240"/>
    </ligand>
</feature>
<dbReference type="GO" id="GO:0003723">
    <property type="term" value="F:RNA binding"/>
    <property type="evidence" value="ECO:0007669"/>
    <property type="project" value="UniProtKB-UniRule"/>
</dbReference>
<comment type="function">
    <text evidence="3 14 16">Endonuclease that specifically degrades the RNA of RNA-DNA hybrids.</text>
</comment>
<gene>
    <name evidence="14 18" type="primary">rnhB</name>
    <name evidence="18" type="ORF">EELLY_v1c03160</name>
</gene>
<evidence type="ECO:0000256" key="13">
    <source>
        <dbReference type="ARBA" id="ARBA00023211"/>
    </source>
</evidence>
<dbReference type="GO" id="GO:0006298">
    <property type="term" value="P:mismatch repair"/>
    <property type="evidence" value="ECO:0007669"/>
    <property type="project" value="TreeGrafter"/>
</dbReference>
<evidence type="ECO:0000313" key="18">
    <source>
        <dbReference type="EMBL" id="PPE04636.1"/>
    </source>
</evidence>
<keyword evidence="11 14" id="KW-0255">Endonuclease</keyword>
<evidence type="ECO:0000256" key="10">
    <source>
        <dbReference type="ARBA" id="ARBA00022723"/>
    </source>
</evidence>
<evidence type="ECO:0000256" key="1">
    <source>
        <dbReference type="ARBA" id="ARBA00000077"/>
    </source>
</evidence>
<dbReference type="CDD" id="cd07182">
    <property type="entry name" value="RNase_HII_bacteria_HII_like"/>
    <property type="match status" value="1"/>
</dbReference>
<evidence type="ECO:0000256" key="8">
    <source>
        <dbReference type="ARBA" id="ARBA00022490"/>
    </source>
</evidence>
<evidence type="ECO:0000256" key="5">
    <source>
        <dbReference type="ARBA" id="ARBA00007383"/>
    </source>
</evidence>
<feature type="binding site" evidence="14 15">
    <location>
        <position position="26"/>
    </location>
    <ligand>
        <name>a divalent metal cation</name>
        <dbReference type="ChEBI" id="CHEBI:60240"/>
    </ligand>
</feature>
<dbReference type="GO" id="GO:0032299">
    <property type="term" value="C:ribonuclease H2 complex"/>
    <property type="evidence" value="ECO:0007669"/>
    <property type="project" value="TreeGrafter"/>
</dbReference>
<dbReference type="PANTHER" id="PTHR10954:SF18">
    <property type="entry name" value="RIBONUCLEASE HII"/>
    <property type="match status" value="1"/>
</dbReference>
<dbReference type="Pfam" id="PF01351">
    <property type="entry name" value="RNase_HII"/>
    <property type="match status" value="1"/>
</dbReference>
<dbReference type="SUPFAM" id="SSF53098">
    <property type="entry name" value="Ribonuclease H-like"/>
    <property type="match status" value="1"/>
</dbReference>
<dbReference type="EMBL" id="PHND01000001">
    <property type="protein sequence ID" value="PPE04636.1"/>
    <property type="molecule type" value="Genomic_DNA"/>
</dbReference>
<evidence type="ECO:0000256" key="14">
    <source>
        <dbReference type="HAMAP-Rule" id="MF_00052"/>
    </source>
</evidence>
<name>A0A8E2UAL2_9MOLU</name>
<comment type="subcellular location">
    <subcellularLocation>
        <location evidence="4 14">Cytoplasm</location>
    </subcellularLocation>
</comment>
<comment type="caution">
    <text evidence="18">The sequence shown here is derived from an EMBL/GenBank/DDBJ whole genome shotgun (WGS) entry which is preliminary data.</text>
</comment>
<dbReference type="Proteomes" id="UP000239010">
    <property type="component" value="Unassembled WGS sequence"/>
</dbReference>
<evidence type="ECO:0000256" key="3">
    <source>
        <dbReference type="ARBA" id="ARBA00004065"/>
    </source>
</evidence>
<dbReference type="NCBIfam" id="NF000595">
    <property type="entry name" value="PRK00015.1-3"/>
    <property type="match status" value="1"/>
</dbReference>
<dbReference type="GO" id="GO:0005737">
    <property type="term" value="C:cytoplasm"/>
    <property type="evidence" value="ECO:0007669"/>
    <property type="project" value="UniProtKB-SubCell"/>
</dbReference>
<feature type="domain" description="RNase H type-2" evidence="17">
    <location>
        <begin position="20"/>
        <end position="208"/>
    </location>
</feature>
<protein>
    <recommendedName>
        <fullName evidence="7 14">Ribonuclease HII</fullName>
        <shortName evidence="14">RNase HII</shortName>
        <ecNumber evidence="6 14">3.1.26.4</ecNumber>
    </recommendedName>
</protein>
<dbReference type="InterPro" id="IPR024567">
    <property type="entry name" value="RNase_HII/HIII_dom"/>
</dbReference>
<evidence type="ECO:0000256" key="2">
    <source>
        <dbReference type="ARBA" id="ARBA00001946"/>
    </source>
</evidence>
<keyword evidence="19" id="KW-1185">Reference proteome</keyword>
<keyword evidence="8 14" id="KW-0963">Cytoplasm</keyword>
<accession>A0A8E2UAL2</accession>
<dbReference type="GO" id="GO:0004523">
    <property type="term" value="F:RNA-DNA hybrid ribonuclease activity"/>
    <property type="evidence" value="ECO:0007669"/>
    <property type="project" value="UniProtKB-UniRule"/>
</dbReference>
<evidence type="ECO:0000256" key="9">
    <source>
        <dbReference type="ARBA" id="ARBA00022722"/>
    </source>
</evidence>
<evidence type="ECO:0000259" key="17">
    <source>
        <dbReference type="PROSITE" id="PS51975"/>
    </source>
</evidence>
<evidence type="ECO:0000256" key="12">
    <source>
        <dbReference type="ARBA" id="ARBA00022801"/>
    </source>
</evidence>
<dbReference type="GO" id="GO:0043137">
    <property type="term" value="P:DNA replication, removal of RNA primer"/>
    <property type="evidence" value="ECO:0007669"/>
    <property type="project" value="TreeGrafter"/>
</dbReference>
<sequence>MIDKSRIEFDLDIQKTYHTTLISGSDEAGRGAMAGPIVVASVILPSDYANPLIQDSKKLSKKSRIFLFNEIKKNAVSYYISVISNDIVDSINPKQASINGMKESILKLSPKPDVCLIDAEKVKIDNYVCLPFIKGDDKSQSIAAASILAKVTRDQIMIDYDIKYPNYGFANHKGYCTKMHQNLLFKNGVTPIHRLSYKPVKIILGSLK</sequence>
<keyword evidence="10 14" id="KW-0479">Metal-binding</keyword>
<dbReference type="HAMAP" id="MF_00052_B">
    <property type="entry name" value="RNase_HII_B"/>
    <property type="match status" value="1"/>
</dbReference>
<comment type="catalytic activity">
    <reaction evidence="1 14 15 16">
        <text>Endonucleolytic cleavage to 5'-phosphomonoester.</text>
        <dbReference type="EC" id="3.1.26.4"/>
    </reaction>
</comment>
<keyword evidence="12 14" id="KW-0378">Hydrolase</keyword>
<comment type="cofactor">
    <cofactor evidence="2">
        <name>Mg(2+)</name>
        <dbReference type="ChEBI" id="CHEBI:18420"/>
    </cofactor>
</comment>
<comment type="cofactor">
    <cofactor evidence="14 15">
        <name>Mn(2+)</name>
        <dbReference type="ChEBI" id="CHEBI:29035"/>
    </cofactor>
    <cofactor evidence="14 15">
        <name>Mg(2+)</name>
        <dbReference type="ChEBI" id="CHEBI:18420"/>
    </cofactor>
    <text evidence="14 15">Manganese or magnesium. Binds 1 divalent metal ion per monomer in the absence of substrate. May bind a second metal ion after substrate binding.</text>
</comment>
<keyword evidence="9 14" id="KW-0540">Nuclease</keyword>
<reference evidence="18 19" key="1">
    <citation type="submission" date="2017-11" db="EMBL/GenBank/DDBJ databases">
        <title>Genome sequence of Entomoplasma ellychniae ELCN-1 (ATCC 43707).</title>
        <authorList>
            <person name="Lo W.-S."/>
            <person name="Gasparich G.E."/>
            <person name="Kuo C.-H."/>
        </authorList>
    </citation>
    <scope>NUCLEOTIDE SEQUENCE [LARGE SCALE GENOMIC DNA]</scope>
    <source>
        <strain evidence="18 19">ELCN-1</strain>
    </source>
</reference>
<dbReference type="GO" id="GO:0030145">
    <property type="term" value="F:manganese ion binding"/>
    <property type="evidence" value="ECO:0007669"/>
    <property type="project" value="UniProtKB-UniRule"/>
</dbReference>
<keyword evidence="13 14" id="KW-0464">Manganese</keyword>
<dbReference type="RefSeq" id="WP_104205754.1">
    <property type="nucleotide sequence ID" value="NZ_PHND01000001.1"/>
</dbReference>
<dbReference type="PANTHER" id="PTHR10954">
    <property type="entry name" value="RIBONUCLEASE H2 SUBUNIT A"/>
    <property type="match status" value="1"/>
</dbReference>
<proteinExistence type="inferred from homology"/>
<evidence type="ECO:0000256" key="6">
    <source>
        <dbReference type="ARBA" id="ARBA00012180"/>
    </source>
</evidence>
<dbReference type="InterPro" id="IPR001352">
    <property type="entry name" value="RNase_HII/HIII"/>
</dbReference>
<evidence type="ECO:0000256" key="16">
    <source>
        <dbReference type="RuleBase" id="RU003515"/>
    </source>
</evidence>
<organism evidence="18 19">
    <name type="scientific">Entomoplasma ellychniae</name>
    <dbReference type="NCBI Taxonomy" id="2114"/>
    <lineage>
        <taxon>Bacteria</taxon>
        <taxon>Bacillati</taxon>
        <taxon>Mycoplasmatota</taxon>
        <taxon>Mollicutes</taxon>
        <taxon>Entomoplasmatales</taxon>
        <taxon>Entomoplasmataceae</taxon>
        <taxon>Entomoplasma</taxon>
    </lineage>
</organism>
<evidence type="ECO:0000256" key="11">
    <source>
        <dbReference type="ARBA" id="ARBA00022759"/>
    </source>
</evidence>
<feature type="binding site" evidence="14 15">
    <location>
        <position position="27"/>
    </location>
    <ligand>
        <name>a divalent metal cation</name>
        <dbReference type="ChEBI" id="CHEBI:60240"/>
    </ligand>
</feature>
<dbReference type="EC" id="3.1.26.4" evidence="6 14"/>